<dbReference type="Gene3D" id="1.10.510.40">
    <property type="match status" value="1"/>
</dbReference>
<feature type="domain" description="Aerobactin siderophore biosynthesis IucA/IucC-like C-terminal" evidence="4">
    <location>
        <begin position="386"/>
        <end position="550"/>
    </location>
</feature>
<protein>
    <submittedName>
        <fullName evidence="5">IucA/IucC family protein</fullName>
    </submittedName>
</protein>
<organism evidence="5 6">
    <name type="scientific">Prauserella oleivorans</name>
    <dbReference type="NCBI Taxonomy" id="1478153"/>
    <lineage>
        <taxon>Bacteria</taxon>
        <taxon>Bacillati</taxon>
        <taxon>Actinomycetota</taxon>
        <taxon>Actinomycetes</taxon>
        <taxon>Pseudonocardiales</taxon>
        <taxon>Pseudonocardiaceae</taxon>
        <taxon>Prauserella</taxon>
    </lineage>
</organism>
<dbReference type="Pfam" id="PF06276">
    <property type="entry name" value="FhuF"/>
    <property type="match status" value="1"/>
</dbReference>
<feature type="domain" description="Aerobactin siderophore biosynthesis IucA/IucC N-terminal" evidence="3">
    <location>
        <begin position="128"/>
        <end position="365"/>
    </location>
</feature>
<dbReference type="RefSeq" id="WP_377396422.1">
    <property type="nucleotide sequence ID" value="NZ_JBHSAN010000056.1"/>
</dbReference>
<dbReference type="Pfam" id="PF04183">
    <property type="entry name" value="IucA_IucC"/>
    <property type="match status" value="1"/>
</dbReference>
<dbReference type="InterPro" id="IPR022770">
    <property type="entry name" value="IucA/IucC-like_C"/>
</dbReference>
<comment type="similarity">
    <text evidence="2">Belongs to the IucA/IucC family.</text>
</comment>
<evidence type="ECO:0000259" key="4">
    <source>
        <dbReference type="Pfam" id="PF06276"/>
    </source>
</evidence>
<dbReference type="Proteomes" id="UP001597478">
    <property type="component" value="Unassembled WGS sequence"/>
</dbReference>
<comment type="pathway">
    <text evidence="1">Siderophore biosynthesis.</text>
</comment>
<reference evidence="6" key="1">
    <citation type="journal article" date="2019" name="Int. J. Syst. Evol. Microbiol.">
        <title>The Global Catalogue of Microorganisms (GCM) 10K type strain sequencing project: providing services to taxonomists for standard genome sequencing and annotation.</title>
        <authorList>
            <consortium name="The Broad Institute Genomics Platform"/>
            <consortium name="The Broad Institute Genome Sequencing Center for Infectious Disease"/>
            <person name="Wu L."/>
            <person name="Ma J."/>
        </authorList>
    </citation>
    <scope>NUCLEOTIDE SEQUENCE [LARGE SCALE GENOMIC DNA]</scope>
    <source>
        <strain evidence="6">IBRC-M 10906</strain>
    </source>
</reference>
<dbReference type="PANTHER" id="PTHR34384:SF6">
    <property type="entry name" value="STAPHYLOFERRIN B SYNTHASE"/>
    <property type="match status" value="1"/>
</dbReference>
<dbReference type="EMBL" id="JBHUOF010000045">
    <property type="protein sequence ID" value="MFD2802293.1"/>
    <property type="molecule type" value="Genomic_DNA"/>
</dbReference>
<dbReference type="Gene3D" id="3.30.310.280">
    <property type="match status" value="1"/>
</dbReference>
<sequence length="562" mass="63190">MTDALTVQQALSAPSAVDVRRRLFRQLLGSLLYEDAIRTDGDSSIVTSDGVRYTYSARRRYTFSRVTVDEVLRDGEEPRSISLFLEEVRDRLDADPEHLTRFARELEETFLKDALAQHHRTTRLADADFDTLESAITDGHRYHPAYKSRIGFGTDDNVAYGPEFARDVRPLWLAAHRRITEVTTSESVQENGFLADQVPGALAGLSPDCTLVPVHPWQWSRHVARAFADELASGNLVVLGEDPDRFRAQQSIRTLACVDRPDRPYLKLALSLVNTSTSRVLAPHTVHNAPLVSDWLKAVASSDPYLRDEARTVLLGEVMGTAVTPHAETALLRDDTYGTLACIWRESLHDHLDPGEAAVPFTGLTARETDGTPLIDGWVRVRGIAAWVRRLAEVAVVPVVHLLCSHGIALESHAQNMVLLHRDGEPTRVALRDFHDGVRFSRARLTDPDRCPPLRSTPSYHQNRNSFLETDDPDLVADFMLDAFLFVNIGELAIFLDDAYGFDERAFWAIVRDAVRKHLARFPDPRYDVFKPTVAVEKLTMRRLLPDTELRLHTVPNPLAHQ</sequence>
<accession>A0ABW5WE75</accession>
<name>A0ABW5WE75_9PSEU</name>
<dbReference type="PANTHER" id="PTHR34384">
    <property type="entry name" value="L-2,3-DIAMINOPROPANOATE--CITRATE LIGASE"/>
    <property type="match status" value="1"/>
</dbReference>
<gene>
    <name evidence="5" type="ORF">ACFS2C_23160</name>
</gene>
<comment type="caution">
    <text evidence="5">The sequence shown here is derived from an EMBL/GenBank/DDBJ whole genome shotgun (WGS) entry which is preliminary data.</text>
</comment>
<evidence type="ECO:0000313" key="6">
    <source>
        <dbReference type="Proteomes" id="UP001597478"/>
    </source>
</evidence>
<dbReference type="InterPro" id="IPR007310">
    <property type="entry name" value="Aerobactin_biosyn_IucA/IucC_N"/>
</dbReference>
<keyword evidence="6" id="KW-1185">Reference proteome</keyword>
<proteinExistence type="inferred from homology"/>
<evidence type="ECO:0000259" key="3">
    <source>
        <dbReference type="Pfam" id="PF04183"/>
    </source>
</evidence>
<evidence type="ECO:0000256" key="1">
    <source>
        <dbReference type="ARBA" id="ARBA00004924"/>
    </source>
</evidence>
<dbReference type="InterPro" id="IPR037455">
    <property type="entry name" value="LucA/IucC-like"/>
</dbReference>
<dbReference type="Gene3D" id="6.10.250.3370">
    <property type="match status" value="1"/>
</dbReference>
<evidence type="ECO:0000313" key="5">
    <source>
        <dbReference type="EMBL" id="MFD2802293.1"/>
    </source>
</evidence>
<evidence type="ECO:0000256" key="2">
    <source>
        <dbReference type="ARBA" id="ARBA00007832"/>
    </source>
</evidence>